<evidence type="ECO:0000313" key="5">
    <source>
        <dbReference type="Proteomes" id="UP000267821"/>
    </source>
</evidence>
<proteinExistence type="predicted"/>
<keyword evidence="5" id="KW-1185">Reference proteome</keyword>
<dbReference type="AlphaFoldDB" id="A0A3N4L5R7"/>
<dbReference type="EMBL" id="ML121654">
    <property type="protein sequence ID" value="RPB18254.1"/>
    <property type="molecule type" value="Genomic_DNA"/>
</dbReference>
<comment type="subcellular location">
    <subcellularLocation>
        <location evidence="1">Mitochondrion</location>
    </subcellularLocation>
</comment>
<evidence type="ECO:0000256" key="2">
    <source>
        <dbReference type="ARBA" id="ARBA00022946"/>
    </source>
</evidence>
<evidence type="ECO:0008006" key="6">
    <source>
        <dbReference type="Google" id="ProtNLM"/>
    </source>
</evidence>
<dbReference type="Gene3D" id="3.10.450.240">
    <property type="match status" value="1"/>
</dbReference>
<sequence length="279" mass="32190">MASLLFRPLRRPQFAFKQLPWITSPRPVPIAFAPEQKRIELPHQIQQRRWAANQSMDLPRGRAQPSMRLQAGDESEATLRDIGLLPDADTFVPLSRKNRPSLFKEPKVRFQLFKKRVIYKIKNLINLAVFRYYGKVPIEYSMPKKIAPRLYEQMYTAFAEGNTPLLRQVCCDGLYDSLKSKIIARGQKKMIWQMKGLVSAPKLVSSNAIYITYLGMGFRQTVVKIKSLQVVYRYDSKGKLLAMSGETVPVVEYLVLQKRKTKSGDGNWMIWGTTEETTR</sequence>
<reference evidence="4 5" key="1">
    <citation type="journal article" date="2018" name="Nat. Ecol. Evol.">
        <title>Pezizomycetes genomes reveal the molecular basis of ectomycorrhizal truffle lifestyle.</title>
        <authorList>
            <person name="Murat C."/>
            <person name="Payen T."/>
            <person name="Noel B."/>
            <person name="Kuo A."/>
            <person name="Morin E."/>
            <person name="Chen J."/>
            <person name="Kohler A."/>
            <person name="Krizsan K."/>
            <person name="Balestrini R."/>
            <person name="Da Silva C."/>
            <person name="Montanini B."/>
            <person name="Hainaut M."/>
            <person name="Levati E."/>
            <person name="Barry K.W."/>
            <person name="Belfiori B."/>
            <person name="Cichocki N."/>
            <person name="Clum A."/>
            <person name="Dockter R.B."/>
            <person name="Fauchery L."/>
            <person name="Guy J."/>
            <person name="Iotti M."/>
            <person name="Le Tacon F."/>
            <person name="Lindquist E.A."/>
            <person name="Lipzen A."/>
            <person name="Malagnac F."/>
            <person name="Mello A."/>
            <person name="Molinier V."/>
            <person name="Miyauchi S."/>
            <person name="Poulain J."/>
            <person name="Riccioni C."/>
            <person name="Rubini A."/>
            <person name="Sitrit Y."/>
            <person name="Splivallo R."/>
            <person name="Traeger S."/>
            <person name="Wang M."/>
            <person name="Zifcakova L."/>
            <person name="Wipf D."/>
            <person name="Zambonelli A."/>
            <person name="Paolocci F."/>
            <person name="Nowrousian M."/>
            <person name="Ottonello S."/>
            <person name="Baldrian P."/>
            <person name="Spatafora J.W."/>
            <person name="Henrissat B."/>
            <person name="Nagy L.G."/>
            <person name="Aury J.M."/>
            <person name="Wincker P."/>
            <person name="Grigoriev I.V."/>
            <person name="Bonfante P."/>
            <person name="Martin F.M."/>
        </authorList>
    </citation>
    <scope>NUCLEOTIDE SEQUENCE [LARGE SCALE GENOMIC DNA]</scope>
    <source>
        <strain evidence="4 5">ATCC MYA-4762</strain>
    </source>
</reference>
<accession>A0A3N4L5R7</accession>
<evidence type="ECO:0000256" key="1">
    <source>
        <dbReference type="ARBA" id="ARBA00004173"/>
    </source>
</evidence>
<dbReference type="Proteomes" id="UP000267821">
    <property type="component" value="Unassembled WGS sequence"/>
</dbReference>
<dbReference type="InterPro" id="IPR024621">
    <property type="entry name" value="Mba1"/>
</dbReference>
<evidence type="ECO:0000256" key="3">
    <source>
        <dbReference type="ARBA" id="ARBA00023128"/>
    </source>
</evidence>
<dbReference type="InterPro" id="IPR051975">
    <property type="entry name" value="mtLSU_mL45"/>
</dbReference>
<keyword evidence="3" id="KW-0496">Mitochondrion</keyword>
<dbReference type="InParanoid" id="A0A3N4L5R7"/>
<dbReference type="FunCoup" id="A0A3N4L5R7">
    <property type="interactions" value="51"/>
</dbReference>
<evidence type="ECO:0000313" key="4">
    <source>
        <dbReference type="EMBL" id="RPB18254.1"/>
    </source>
</evidence>
<gene>
    <name evidence="4" type="ORF">L211DRAFT_797655</name>
</gene>
<dbReference type="Pfam" id="PF07961">
    <property type="entry name" value="MBA1"/>
    <property type="match status" value="1"/>
</dbReference>
<dbReference type="PANTHER" id="PTHR28554">
    <property type="entry name" value="39S RIBOSOMAL PROTEIN L45, MITOCHONDRIAL"/>
    <property type="match status" value="1"/>
</dbReference>
<organism evidence="4 5">
    <name type="scientific">Terfezia boudieri ATCC MYA-4762</name>
    <dbReference type="NCBI Taxonomy" id="1051890"/>
    <lineage>
        <taxon>Eukaryota</taxon>
        <taxon>Fungi</taxon>
        <taxon>Dikarya</taxon>
        <taxon>Ascomycota</taxon>
        <taxon>Pezizomycotina</taxon>
        <taxon>Pezizomycetes</taxon>
        <taxon>Pezizales</taxon>
        <taxon>Pezizaceae</taxon>
        <taxon>Terfezia</taxon>
    </lineage>
</organism>
<dbReference type="OrthoDB" id="19619at2759"/>
<dbReference type="GO" id="GO:0005743">
    <property type="term" value="C:mitochondrial inner membrane"/>
    <property type="evidence" value="ECO:0007669"/>
    <property type="project" value="InterPro"/>
</dbReference>
<dbReference type="InterPro" id="IPR032710">
    <property type="entry name" value="NTF2-like_dom_sf"/>
</dbReference>
<dbReference type="SUPFAM" id="SSF54427">
    <property type="entry name" value="NTF2-like"/>
    <property type="match status" value="1"/>
</dbReference>
<dbReference type="PANTHER" id="PTHR28554:SF1">
    <property type="entry name" value="LARGE RIBOSOMAL SUBUNIT PROTEIN ML45"/>
    <property type="match status" value="1"/>
</dbReference>
<dbReference type="STRING" id="1051890.A0A3N4L5R7"/>
<protein>
    <recommendedName>
        <fullName evidence="6">Tim44-like domain-containing protein</fullName>
    </recommendedName>
</protein>
<keyword evidence="2" id="KW-0809">Transit peptide</keyword>
<dbReference type="GO" id="GO:0032979">
    <property type="term" value="P:protein insertion into mitochondrial inner membrane from matrix"/>
    <property type="evidence" value="ECO:0007669"/>
    <property type="project" value="InterPro"/>
</dbReference>
<name>A0A3N4L5R7_9PEZI</name>